<evidence type="ECO:0000313" key="9">
    <source>
        <dbReference type="EMBL" id="MEA5257751.1"/>
    </source>
</evidence>
<comment type="similarity">
    <text evidence="2">Belongs to the bacterial sugar transferase family.</text>
</comment>
<evidence type="ECO:0000256" key="3">
    <source>
        <dbReference type="ARBA" id="ARBA00022679"/>
    </source>
</evidence>
<dbReference type="InterPro" id="IPR003362">
    <property type="entry name" value="Bact_transf"/>
</dbReference>
<evidence type="ECO:0000256" key="4">
    <source>
        <dbReference type="ARBA" id="ARBA00022692"/>
    </source>
</evidence>
<evidence type="ECO:0000256" key="6">
    <source>
        <dbReference type="ARBA" id="ARBA00023136"/>
    </source>
</evidence>
<dbReference type="InterPro" id="IPR017475">
    <property type="entry name" value="EPS_sugar_tfrase"/>
</dbReference>
<proteinExistence type="inferred from homology"/>
<evidence type="ECO:0000256" key="7">
    <source>
        <dbReference type="SAM" id="Phobius"/>
    </source>
</evidence>
<name>A0ABU5QMT6_9BACT</name>
<feature type="domain" description="Bacterial sugar transferase" evidence="8">
    <location>
        <begin position="268"/>
        <end position="458"/>
    </location>
</feature>
<feature type="transmembrane region" description="Helical" evidence="7">
    <location>
        <begin position="273"/>
        <end position="295"/>
    </location>
</feature>
<feature type="transmembrane region" description="Helical" evidence="7">
    <location>
        <begin position="103"/>
        <end position="121"/>
    </location>
</feature>
<evidence type="ECO:0000256" key="2">
    <source>
        <dbReference type="ARBA" id="ARBA00006464"/>
    </source>
</evidence>
<keyword evidence="4 7" id="KW-0812">Transmembrane</keyword>
<dbReference type="EC" id="2.7.8.31" evidence="9"/>
<comment type="caution">
    <text evidence="9">The sequence shown here is derived from an EMBL/GenBank/DDBJ whole genome shotgun (WGS) entry which is preliminary data.</text>
</comment>
<feature type="transmembrane region" description="Helical" evidence="7">
    <location>
        <begin position="12"/>
        <end position="30"/>
    </location>
</feature>
<comment type="subcellular location">
    <subcellularLocation>
        <location evidence="1">Membrane</location>
        <topology evidence="1">Multi-pass membrane protein</topology>
    </subcellularLocation>
</comment>
<dbReference type="PANTHER" id="PTHR30576:SF0">
    <property type="entry name" value="UNDECAPRENYL-PHOSPHATE N-ACETYLGALACTOSAMINYL 1-PHOSPHATE TRANSFERASE-RELATED"/>
    <property type="match status" value="1"/>
</dbReference>
<dbReference type="Pfam" id="PF13727">
    <property type="entry name" value="CoA_binding_3"/>
    <property type="match status" value="1"/>
</dbReference>
<keyword evidence="6 7" id="KW-0472">Membrane</keyword>
<dbReference type="EMBL" id="JAYFUL010000009">
    <property type="protein sequence ID" value="MEA5257751.1"/>
    <property type="molecule type" value="Genomic_DNA"/>
</dbReference>
<dbReference type="PANTHER" id="PTHR30576">
    <property type="entry name" value="COLANIC BIOSYNTHESIS UDP-GLUCOSE LIPID CARRIER TRANSFERASE"/>
    <property type="match status" value="1"/>
</dbReference>
<keyword evidence="5 7" id="KW-1133">Transmembrane helix</keyword>
<evidence type="ECO:0000256" key="5">
    <source>
        <dbReference type="ARBA" id="ARBA00022989"/>
    </source>
</evidence>
<feature type="transmembrane region" description="Helical" evidence="7">
    <location>
        <begin position="72"/>
        <end position="91"/>
    </location>
</feature>
<reference evidence="9 10" key="1">
    <citation type="submission" date="2023-12" db="EMBL/GenBank/DDBJ databases">
        <title>Novel species of the genus Arcicella isolated from rivers.</title>
        <authorList>
            <person name="Lu H."/>
        </authorList>
    </citation>
    <scope>NUCLEOTIDE SEQUENCE [LARGE SCALE GENOMIC DNA]</scope>
    <source>
        <strain evidence="9 10">LMG 21963</strain>
    </source>
</reference>
<sequence length="464" mass="54754">MPQSISKVNYFRLLSDIISIVCVFVFSSFITKPELEKSDSILLLLLVIGWYFSTKISNTYDDFRTERYIGELLLIFQNVLVQSVIAGQVLFILNRHEYTRRFIFAYIVILLIVLIVKNYIIKKILFYYRQKGGNIRNVVFVGYNEITANLITQIQENPHYGFRVIGIIAKEEEVNDIGGNTYLGDLRKFLSMNEDYKIDEIIITTDEISNSLMQEVFMVSERRAIRTKIVPSYITYYPSRLQFKFFGNYPLITFRSEPLQEYHWRLVKRVFDIVFSLLVFLFIFSWLFPIIAILIKLDSKGPVFFRQYRWGKNNKKFKCFKFRSMRPESKDVTENGAFNQAKMNDPRITKLGQFLRSSSLDELPQFINVLLGDMSIVGPRPHAHEHNIRTKDEVDSYLVRHWIKPGITGWAQVNGFRGETKTIEQMEQRVKYDIWYIENWTLGLDFKIIFMTVYNVIKGEDMAY</sequence>
<dbReference type="InterPro" id="IPR017473">
    <property type="entry name" value="Undecaprenyl-P_gluc_Ptfrase"/>
</dbReference>
<dbReference type="RefSeq" id="WP_323248345.1">
    <property type="nucleotide sequence ID" value="NZ_JAYFUL010000009.1"/>
</dbReference>
<organism evidence="9 10">
    <name type="scientific">Arcicella aquatica</name>
    <dbReference type="NCBI Taxonomy" id="217141"/>
    <lineage>
        <taxon>Bacteria</taxon>
        <taxon>Pseudomonadati</taxon>
        <taxon>Bacteroidota</taxon>
        <taxon>Cytophagia</taxon>
        <taxon>Cytophagales</taxon>
        <taxon>Flectobacillaceae</taxon>
        <taxon>Arcicella</taxon>
    </lineage>
</organism>
<accession>A0ABU5QMT6</accession>
<dbReference type="Pfam" id="PF02397">
    <property type="entry name" value="Bac_transf"/>
    <property type="match status" value="1"/>
</dbReference>
<keyword evidence="10" id="KW-1185">Reference proteome</keyword>
<gene>
    <name evidence="9" type="ORF">VB264_08140</name>
</gene>
<feature type="transmembrane region" description="Helical" evidence="7">
    <location>
        <begin position="42"/>
        <end position="60"/>
    </location>
</feature>
<dbReference type="GO" id="GO:0089702">
    <property type="term" value="F:undecaprenyl-phosphate glucose phosphotransferase activity"/>
    <property type="evidence" value="ECO:0007669"/>
    <property type="project" value="UniProtKB-EC"/>
</dbReference>
<evidence type="ECO:0000313" key="10">
    <source>
        <dbReference type="Proteomes" id="UP001304671"/>
    </source>
</evidence>
<evidence type="ECO:0000259" key="8">
    <source>
        <dbReference type="Pfam" id="PF02397"/>
    </source>
</evidence>
<dbReference type="Gene3D" id="3.40.50.720">
    <property type="entry name" value="NAD(P)-binding Rossmann-like Domain"/>
    <property type="match status" value="1"/>
</dbReference>
<keyword evidence="3 9" id="KW-0808">Transferase</keyword>
<dbReference type="NCBIfam" id="TIGR03023">
    <property type="entry name" value="WcaJ_sugtrans"/>
    <property type="match status" value="1"/>
</dbReference>
<dbReference type="NCBIfam" id="TIGR03025">
    <property type="entry name" value="EPS_sugtrans"/>
    <property type="match status" value="1"/>
</dbReference>
<dbReference type="Proteomes" id="UP001304671">
    <property type="component" value="Unassembled WGS sequence"/>
</dbReference>
<protein>
    <submittedName>
        <fullName evidence="9">Undecaprenyl-phosphate glucose phosphotransferase</fullName>
        <ecNumber evidence="9">2.7.8.31</ecNumber>
    </submittedName>
</protein>
<evidence type="ECO:0000256" key="1">
    <source>
        <dbReference type="ARBA" id="ARBA00004141"/>
    </source>
</evidence>